<evidence type="ECO:0008006" key="3">
    <source>
        <dbReference type="Google" id="ProtNLM"/>
    </source>
</evidence>
<dbReference type="AlphaFoldDB" id="A0AAU8KAV3"/>
<sequence length="80" mass="8874">MNAFRYDPDGLDETTLDYIDDLTEDEIRALFDDDPTPVEVILLAGYARPATAAPRQLDPYRGLDTLPALDDYQPTGSEAP</sequence>
<evidence type="ECO:0000313" key="2">
    <source>
        <dbReference type="EMBL" id="XCN12274.1"/>
    </source>
</evidence>
<name>A0AAU8KAV3_9ACTN</name>
<dbReference type="RefSeq" id="WP_354596103.1">
    <property type="nucleotide sequence ID" value="NZ_CP136798.1"/>
</dbReference>
<evidence type="ECO:0000256" key="1">
    <source>
        <dbReference type="SAM" id="MobiDB-lite"/>
    </source>
</evidence>
<dbReference type="EMBL" id="CP136798">
    <property type="protein sequence ID" value="XCN12274.1"/>
    <property type="molecule type" value="Genomic_DNA"/>
</dbReference>
<reference evidence="2" key="1">
    <citation type="submission" date="2023-10" db="EMBL/GenBank/DDBJ databases">
        <title>Complete genome sequence of Streptomyces sp. JL1001.</title>
        <authorList>
            <person name="Jiang L."/>
        </authorList>
    </citation>
    <scope>NUCLEOTIDE SEQUENCE</scope>
    <source>
        <strain evidence="2">JL1001</strain>
    </source>
</reference>
<proteinExistence type="predicted"/>
<accession>A0AAU8KAV3</accession>
<protein>
    <recommendedName>
        <fullName evidence="3">FXSXX-COOH protein</fullName>
    </recommendedName>
</protein>
<feature type="region of interest" description="Disordered" evidence="1">
    <location>
        <begin position="54"/>
        <end position="80"/>
    </location>
</feature>
<gene>
    <name evidence="2" type="ORF">R1Y80_00875</name>
</gene>
<organism evidence="2">
    <name type="scientific">Streptomyces sp. JL1001</name>
    <dbReference type="NCBI Taxonomy" id="3078227"/>
    <lineage>
        <taxon>Bacteria</taxon>
        <taxon>Bacillati</taxon>
        <taxon>Actinomycetota</taxon>
        <taxon>Actinomycetes</taxon>
        <taxon>Kitasatosporales</taxon>
        <taxon>Streptomycetaceae</taxon>
        <taxon>Streptomyces</taxon>
    </lineage>
</organism>